<dbReference type="AlphaFoldDB" id="A0A5B8VV87"/>
<organism evidence="3 4">
    <name type="scientific">Mucilaginibacter ginsenosidivorax</name>
    <dbReference type="NCBI Taxonomy" id="862126"/>
    <lineage>
        <taxon>Bacteria</taxon>
        <taxon>Pseudomonadati</taxon>
        <taxon>Bacteroidota</taxon>
        <taxon>Sphingobacteriia</taxon>
        <taxon>Sphingobacteriales</taxon>
        <taxon>Sphingobacteriaceae</taxon>
        <taxon>Mucilaginibacter</taxon>
    </lineage>
</organism>
<evidence type="ECO:0000313" key="3">
    <source>
        <dbReference type="EMBL" id="QEC74686.1"/>
    </source>
</evidence>
<reference evidence="3 4" key="1">
    <citation type="journal article" date="2013" name="J. Microbiol.">
        <title>Mucilaginibacter ginsenosidivorax sp. nov., with ginsenoside converting activity isolated from sediment.</title>
        <authorList>
            <person name="Kim J.K."/>
            <person name="Choi T.E."/>
            <person name="Liu Q.M."/>
            <person name="Park H.Y."/>
            <person name="Yi T.H."/>
            <person name="Yoon M.H."/>
            <person name="Kim S.C."/>
            <person name="Im W.T."/>
        </authorList>
    </citation>
    <scope>NUCLEOTIDE SEQUENCE [LARGE SCALE GENOMIC DNA]</scope>
    <source>
        <strain evidence="3 4">KHI28</strain>
    </source>
</reference>
<dbReference type="InterPro" id="IPR002525">
    <property type="entry name" value="Transp_IS110-like_N"/>
</dbReference>
<dbReference type="Proteomes" id="UP000321362">
    <property type="component" value="Chromosome"/>
</dbReference>
<name>A0A5B8VV87_9SPHI</name>
<feature type="transmembrane region" description="Helical" evidence="1">
    <location>
        <begin position="15"/>
        <end position="37"/>
    </location>
</feature>
<dbReference type="GO" id="GO:0006313">
    <property type="term" value="P:DNA transposition"/>
    <property type="evidence" value="ECO:0007669"/>
    <property type="project" value="InterPro"/>
</dbReference>
<keyword evidence="1" id="KW-0472">Membrane</keyword>
<dbReference type="EMBL" id="CP042437">
    <property type="protein sequence ID" value="QEC74686.1"/>
    <property type="molecule type" value="Genomic_DNA"/>
</dbReference>
<keyword evidence="1" id="KW-1133">Transmembrane helix</keyword>
<evidence type="ECO:0000256" key="1">
    <source>
        <dbReference type="SAM" id="Phobius"/>
    </source>
</evidence>
<evidence type="ECO:0000259" key="2">
    <source>
        <dbReference type="Pfam" id="PF01548"/>
    </source>
</evidence>
<dbReference type="KEGG" id="mgk:FSB76_01510"/>
<protein>
    <submittedName>
        <fullName evidence="3">IS110 family transposase</fullName>
    </submittedName>
</protein>
<feature type="domain" description="Transposase IS110-like N-terminal" evidence="2">
    <location>
        <begin position="8"/>
        <end position="49"/>
    </location>
</feature>
<gene>
    <name evidence="3" type="ORF">FSB76_01510</name>
</gene>
<proteinExistence type="predicted"/>
<evidence type="ECO:0000313" key="4">
    <source>
        <dbReference type="Proteomes" id="UP000321362"/>
    </source>
</evidence>
<keyword evidence="4" id="KW-1185">Reference proteome</keyword>
<accession>A0A5B8VV87</accession>
<dbReference type="GO" id="GO:0003677">
    <property type="term" value="F:DNA binding"/>
    <property type="evidence" value="ECO:0007669"/>
    <property type="project" value="InterPro"/>
</dbReference>
<dbReference type="GO" id="GO:0004803">
    <property type="term" value="F:transposase activity"/>
    <property type="evidence" value="ECO:0007669"/>
    <property type="project" value="InterPro"/>
</dbReference>
<keyword evidence="1" id="KW-0812">Transmembrane</keyword>
<dbReference type="Pfam" id="PF01548">
    <property type="entry name" value="DEDD_Tnp_IS110"/>
    <property type="match status" value="1"/>
</dbReference>
<dbReference type="RefSeq" id="WP_147051845.1">
    <property type="nucleotide sequence ID" value="NZ_CP042437.1"/>
</dbReference>
<sequence>MRMNIQHCLMESTGIYWMSLYAILTEAGIEVIVANPVHIKQMPKRKTDRRC</sequence>